<evidence type="ECO:0000313" key="1">
    <source>
        <dbReference type="EMBL" id="SEQ33304.1"/>
    </source>
</evidence>
<protein>
    <submittedName>
        <fullName evidence="1">Uncharacterized protein</fullName>
    </submittedName>
</protein>
<keyword evidence="2" id="KW-1185">Reference proteome</keyword>
<dbReference type="STRING" id="180197.SAMN02982919_00463"/>
<dbReference type="OrthoDB" id="8821355at2"/>
<evidence type="ECO:0000313" key="2">
    <source>
        <dbReference type="Proteomes" id="UP000199766"/>
    </source>
</evidence>
<gene>
    <name evidence="1" type="ORF">SAMN02982919_00463</name>
</gene>
<dbReference type="EMBL" id="FOGD01000001">
    <property type="protein sequence ID" value="SEQ33304.1"/>
    <property type="molecule type" value="Genomic_DNA"/>
</dbReference>
<organism evidence="1 2">
    <name type="scientific">Giesbergeria anulus</name>
    <dbReference type="NCBI Taxonomy" id="180197"/>
    <lineage>
        <taxon>Bacteria</taxon>
        <taxon>Pseudomonadati</taxon>
        <taxon>Pseudomonadota</taxon>
        <taxon>Betaproteobacteria</taxon>
        <taxon>Burkholderiales</taxon>
        <taxon>Comamonadaceae</taxon>
        <taxon>Giesbergeria</taxon>
    </lineage>
</organism>
<name>A0A1H9F5N8_9BURK</name>
<dbReference type="AlphaFoldDB" id="A0A1H9F5N8"/>
<sequence length="268" mass="28718">MAALAYHLGHKIKKGDALTASQVLAKAQALGVKLALSGGELHAVGCRAGIAQLAQDIRACKPQLVQLLSKPATAPDWTPPAPLPDPGMARLLALAMALCDRTGASEKTRQDWRADIEQAAPENRGHLLALLQGLMPKAMPPAVVAAPSPPAPAPTWRDADHADQSHYWACKQCRTGAKCPKGQRLSDAYIEAASRERFIAAKTDPAKPLPKFHVAQPWNEVDKTYQAHHWSCDACKAYARSNGHSQRCTEGQQLHSAYEQAAAKGATP</sequence>
<dbReference type="Proteomes" id="UP000199766">
    <property type="component" value="Unassembled WGS sequence"/>
</dbReference>
<proteinExistence type="predicted"/>
<accession>A0A1H9F5N8</accession>
<dbReference type="RefSeq" id="WP_091452108.1">
    <property type="nucleotide sequence ID" value="NZ_FOGD01000001.1"/>
</dbReference>
<reference evidence="1 2" key="1">
    <citation type="submission" date="2016-10" db="EMBL/GenBank/DDBJ databases">
        <authorList>
            <person name="de Groot N.N."/>
        </authorList>
    </citation>
    <scope>NUCLEOTIDE SEQUENCE [LARGE SCALE GENOMIC DNA]</scope>
    <source>
        <strain evidence="1 2">ATCC 35958</strain>
    </source>
</reference>